<evidence type="ECO:0000256" key="1">
    <source>
        <dbReference type="SAM" id="MobiDB-lite"/>
    </source>
</evidence>
<dbReference type="PANTHER" id="PTHR43689:SF8">
    <property type="entry name" value="ALPHA_BETA-HYDROLASES SUPERFAMILY PROTEIN"/>
    <property type="match status" value="1"/>
</dbReference>
<sequence length="447" mass="48479">MDVLQRIIQLVLPPPETRTSSSSTSLLVTTTAVISVSLYTILSRITYRQRPPILPSPLRTLLPTLSPEQRSELLYPPDCFPGARDVPTPYGSIRCYEFGPARGRKVLLIHGISTSCMTLTHVAHGLVARGCRVLLYDLLGRGFSDGVGDLPYDERLFVSQALLVLASSPLAWTGGGGGGEDGEEEGGFHLLGYSLGGAIAVHLAGALPVGTVRTLVLLAPAGMIREENFGAAARLVFRSGWVPDRIVEKLTRWRLRRPIAESARRKSGSPSPGRAVAGGKDNHKDVNNNSPATTMTTITPGESAAGEAAVASEVVDVPDRASPNPLQQRVLKHVNWQVANHAGFVPAFMSTLRHAPMTAQHEAWRKLAARGPKTTLLVLGEGDPIINDEEYRHDVLPLVGGEDHVCWSRPVPGAHDFPMTHPEEALERIWKFWGWEEEDVGGSWLKA</sequence>
<reference evidence="3 4" key="1">
    <citation type="journal article" date="2023" name="PLoS ONE">
        <title>Cytospora paraplurivora sp. nov. isolated from orchards with fruit tree decline syndrome in Ontario, Canada.</title>
        <authorList>
            <person name="Ilyukhin E."/>
            <person name="Nguyen H.D.T."/>
            <person name="Castle A.J."/>
            <person name="Ellouze W."/>
        </authorList>
    </citation>
    <scope>NUCLEOTIDE SEQUENCE [LARGE SCALE GENOMIC DNA]</scope>
    <source>
        <strain evidence="3 4">FDS-564</strain>
    </source>
</reference>
<protein>
    <recommendedName>
        <fullName evidence="2">AB hydrolase-1 domain-containing protein</fullName>
    </recommendedName>
</protein>
<evidence type="ECO:0000313" key="3">
    <source>
        <dbReference type="EMBL" id="KAK7745345.1"/>
    </source>
</evidence>
<keyword evidence="4" id="KW-1185">Reference proteome</keyword>
<comment type="caution">
    <text evidence="3">The sequence shown here is derived from an EMBL/GenBank/DDBJ whole genome shotgun (WGS) entry which is preliminary data.</text>
</comment>
<feature type="region of interest" description="Disordered" evidence="1">
    <location>
        <begin position="261"/>
        <end position="293"/>
    </location>
</feature>
<proteinExistence type="predicted"/>
<dbReference type="Pfam" id="PF12697">
    <property type="entry name" value="Abhydrolase_6"/>
    <property type="match status" value="1"/>
</dbReference>
<gene>
    <name evidence="3" type="ORF">SLS53_002841</name>
</gene>
<dbReference type="AlphaFoldDB" id="A0AAN9UF83"/>
<dbReference type="InterPro" id="IPR029058">
    <property type="entry name" value="AB_hydrolase_fold"/>
</dbReference>
<dbReference type="Gene3D" id="3.40.50.1820">
    <property type="entry name" value="alpha/beta hydrolase"/>
    <property type="match status" value="1"/>
</dbReference>
<dbReference type="PANTHER" id="PTHR43689">
    <property type="entry name" value="HYDROLASE"/>
    <property type="match status" value="1"/>
</dbReference>
<evidence type="ECO:0000259" key="2">
    <source>
        <dbReference type="Pfam" id="PF12697"/>
    </source>
</evidence>
<name>A0AAN9UF83_9PEZI</name>
<organism evidence="3 4">
    <name type="scientific">Cytospora paraplurivora</name>
    <dbReference type="NCBI Taxonomy" id="2898453"/>
    <lineage>
        <taxon>Eukaryota</taxon>
        <taxon>Fungi</taxon>
        <taxon>Dikarya</taxon>
        <taxon>Ascomycota</taxon>
        <taxon>Pezizomycotina</taxon>
        <taxon>Sordariomycetes</taxon>
        <taxon>Sordariomycetidae</taxon>
        <taxon>Diaporthales</taxon>
        <taxon>Cytosporaceae</taxon>
        <taxon>Cytospora</taxon>
    </lineage>
</organism>
<dbReference type="InterPro" id="IPR000073">
    <property type="entry name" value="AB_hydrolase_1"/>
</dbReference>
<dbReference type="EMBL" id="JAJSPL020000008">
    <property type="protein sequence ID" value="KAK7745345.1"/>
    <property type="molecule type" value="Genomic_DNA"/>
</dbReference>
<dbReference type="SUPFAM" id="SSF53474">
    <property type="entry name" value="alpha/beta-Hydrolases"/>
    <property type="match status" value="1"/>
</dbReference>
<accession>A0AAN9UF83</accession>
<evidence type="ECO:0000313" key="4">
    <source>
        <dbReference type="Proteomes" id="UP001320245"/>
    </source>
</evidence>
<feature type="domain" description="AB hydrolase-1" evidence="2">
    <location>
        <begin position="106"/>
        <end position="424"/>
    </location>
</feature>
<dbReference type="Proteomes" id="UP001320245">
    <property type="component" value="Unassembled WGS sequence"/>
</dbReference>